<feature type="region of interest" description="Disordered" evidence="1">
    <location>
        <begin position="1"/>
        <end position="51"/>
    </location>
</feature>
<proteinExistence type="predicted"/>
<dbReference type="EMBL" id="CAJGYM010000012">
    <property type="protein sequence ID" value="CAD6189813.1"/>
    <property type="molecule type" value="Genomic_DNA"/>
</dbReference>
<accession>A0A8S1H3N7</accession>
<name>A0A8S1H3N7_9PELO</name>
<dbReference type="AlphaFoldDB" id="A0A8S1H3N7"/>
<sequence>MAVTHTASANIKKKVEKKERNGGITGPPMRRGWIGQLSSGERSTTGGQVVQETKKKTAGVFPLLLLSAL</sequence>
<evidence type="ECO:0000313" key="2">
    <source>
        <dbReference type="EMBL" id="CAD6189813.1"/>
    </source>
</evidence>
<protein>
    <submittedName>
        <fullName evidence="2">Uncharacterized protein</fullName>
    </submittedName>
</protein>
<keyword evidence="3" id="KW-1185">Reference proteome</keyword>
<evidence type="ECO:0000256" key="1">
    <source>
        <dbReference type="SAM" id="MobiDB-lite"/>
    </source>
</evidence>
<reference evidence="2" key="1">
    <citation type="submission" date="2020-10" db="EMBL/GenBank/DDBJ databases">
        <authorList>
            <person name="Kikuchi T."/>
        </authorList>
    </citation>
    <scope>NUCLEOTIDE SEQUENCE</scope>
    <source>
        <strain evidence="2">NKZ352</strain>
    </source>
</reference>
<evidence type="ECO:0000313" key="3">
    <source>
        <dbReference type="Proteomes" id="UP000835052"/>
    </source>
</evidence>
<feature type="compositionally biased region" description="Polar residues" evidence="1">
    <location>
        <begin position="36"/>
        <end position="51"/>
    </location>
</feature>
<organism evidence="2 3">
    <name type="scientific">Caenorhabditis auriculariae</name>
    <dbReference type="NCBI Taxonomy" id="2777116"/>
    <lineage>
        <taxon>Eukaryota</taxon>
        <taxon>Metazoa</taxon>
        <taxon>Ecdysozoa</taxon>
        <taxon>Nematoda</taxon>
        <taxon>Chromadorea</taxon>
        <taxon>Rhabditida</taxon>
        <taxon>Rhabditina</taxon>
        <taxon>Rhabditomorpha</taxon>
        <taxon>Rhabditoidea</taxon>
        <taxon>Rhabditidae</taxon>
        <taxon>Peloderinae</taxon>
        <taxon>Caenorhabditis</taxon>
    </lineage>
</organism>
<comment type="caution">
    <text evidence="2">The sequence shown here is derived from an EMBL/GenBank/DDBJ whole genome shotgun (WGS) entry which is preliminary data.</text>
</comment>
<dbReference type="Proteomes" id="UP000835052">
    <property type="component" value="Unassembled WGS sequence"/>
</dbReference>
<gene>
    <name evidence="2" type="ORF">CAUJ_LOCUS5732</name>
</gene>